<gene>
    <name evidence="10" type="ORF">CB0940_04626</name>
    <name evidence="11" type="ORF">RHO25_006514</name>
</gene>
<feature type="domain" description="Peptidase M3A/M3B catalytic" evidence="9">
    <location>
        <begin position="250"/>
        <end position="732"/>
    </location>
</feature>
<evidence type="ECO:0000259" key="9">
    <source>
        <dbReference type="Pfam" id="PF01432"/>
    </source>
</evidence>
<protein>
    <submittedName>
        <fullName evidence="10">Neurolysin, mitochondrial</fullName>
    </submittedName>
</protein>
<dbReference type="GO" id="GO:0046872">
    <property type="term" value="F:metal ion binding"/>
    <property type="evidence" value="ECO:0007669"/>
    <property type="project" value="UniProtKB-UniRule"/>
</dbReference>
<dbReference type="AlphaFoldDB" id="A0A2G5HL10"/>
<dbReference type="PANTHER" id="PTHR11804:SF84">
    <property type="entry name" value="SACCHAROLYSIN"/>
    <property type="match status" value="1"/>
</dbReference>
<keyword evidence="2 7" id="KW-0645">Protease</keyword>
<dbReference type="InterPro" id="IPR024077">
    <property type="entry name" value="Neurolysin/TOP_dom2"/>
</dbReference>
<dbReference type="GO" id="GO:0006518">
    <property type="term" value="P:peptide metabolic process"/>
    <property type="evidence" value="ECO:0007669"/>
    <property type="project" value="TreeGrafter"/>
</dbReference>
<dbReference type="PANTHER" id="PTHR11804">
    <property type="entry name" value="PROTEASE M3 THIMET OLIGOPEPTIDASE-RELATED"/>
    <property type="match status" value="1"/>
</dbReference>
<sequence length="736" mass="82058">MHRGSWPRAVLPILLGSSITRCYALALRDNSKISTQSPVVFNLSVDRVREISDYILSQDQAVFDNILSTVTPETATFNNTLAPWSRHRDEVAGLIAPFNYITDPVAYNATNDFFAARSPFLANVTNSEEYWPLVKAVYDNLANENKLWTPEGRLATMFHQSRVDAGLSISKGSDRDRYTALVQEQQNLTQAFNANAQKPAAPPNLFFSREELEGVDPQLLATFANGTGADAGKLGIDVLTQASSVTPIAKNQRVRQELAIGYNRLARDNVDILKQAYAGRDEMAQLLGYPNYATARLQDTIAGSPENALALINEIGETLKPSAADSVDQLNIIVKRDNSTASAYRWDIEYARIAIDEAQTNLTDDNFGSYFVPTFTVPTALKLFGQALGFDLQLVHGNQLDALSPTGKGSDILPAPQASLYEVRNSGSNDFAGYFYTDILARPDKISNSTQGTAIQRASISANGTKTYPSVILNGGYYPTQHLSAKALANLFWQIGVAYWHLSCESEFGDLCGDAGAPADFSQMPGQMMENFGFNPIVLQKVSRHWSYFSPNDTASWKQTHANSTQPPETLPFETAKKAEQSKLTFKTLDTLYKVWYSLYDLQTHMPSSREAAKDLPISQIYNKLAVDVCLVPWGESLPLQRLANGSPNYEWAWGQATYPDWVNYWYGRWYSWTWAKVYSEDVYYAKFANDPFNAENWREYREKVLARAGDPKQFVTDFLGREPSTGAFYHDVGII</sequence>
<dbReference type="Gene3D" id="1.10.1370.10">
    <property type="entry name" value="Neurolysin, domain 3"/>
    <property type="match status" value="1"/>
</dbReference>
<evidence type="ECO:0000313" key="10">
    <source>
        <dbReference type="EMBL" id="PIA92903.1"/>
    </source>
</evidence>
<dbReference type="InterPro" id="IPR045090">
    <property type="entry name" value="Pept_M3A_M3B"/>
</dbReference>
<accession>A0A2G5HL10</accession>
<evidence type="ECO:0000256" key="2">
    <source>
        <dbReference type="ARBA" id="ARBA00022670"/>
    </source>
</evidence>
<evidence type="ECO:0000256" key="8">
    <source>
        <dbReference type="SAM" id="SignalP"/>
    </source>
</evidence>
<dbReference type="Proteomes" id="UP000230605">
    <property type="component" value="Chromosome 4"/>
</dbReference>
<name>A0A2G5HL10_CERBT</name>
<keyword evidence="8" id="KW-0732">Signal</keyword>
<evidence type="ECO:0000313" key="12">
    <source>
        <dbReference type="Proteomes" id="UP000230605"/>
    </source>
</evidence>
<evidence type="ECO:0000313" key="11">
    <source>
        <dbReference type="EMBL" id="WPB01882.1"/>
    </source>
</evidence>
<reference evidence="10 12" key="1">
    <citation type="submission" date="2015-10" db="EMBL/GenBank/DDBJ databases">
        <title>The cercosporin biosynthetic gene cluster was horizontally transferred to several fungal lineages and shown to be expanded in Cercospora beticola based on microsynteny with recipient genomes.</title>
        <authorList>
            <person name="De Jonge R."/>
            <person name="Ebert M.K."/>
            <person name="Suttle J.C."/>
            <person name="Jurick Ii W.M."/>
            <person name="Secor G.A."/>
            <person name="Thomma B.P."/>
            <person name="Van De Peer Y."/>
            <person name="Bolton M.D."/>
        </authorList>
    </citation>
    <scope>NUCLEOTIDE SEQUENCE [LARGE SCALE GENOMIC DNA]</scope>
    <source>
        <strain evidence="10 12">09-40</strain>
    </source>
</reference>
<comment type="cofactor">
    <cofactor evidence="7">
        <name>Zn(2+)</name>
        <dbReference type="ChEBI" id="CHEBI:29105"/>
    </cofactor>
    <text evidence="7">Binds 1 zinc ion.</text>
</comment>
<proteinExistence type="inferred from homology"/>
<feature type="chain" id="PRO_5013707176" evidence="8">
    <location>
        <begin position="25"/>
        <end position="736"/>
    </location>
</feature>
<dbReference type="EMBL" id="LKMD01000105">
    <property type="protein sequence ID" value="PIA92903.1"/>
    <property type="molecule type" value="Genomic_DNA"/>
</dbReference>
<keyword evidence="5 7" id="KW-0862">Zinc</keyword>
<feature type="signal peptide" evidence="8">
    <location>
        <begin position="1"/>
        <end position="24"/>
    </location>
</feature>
<dbReference type="OrthoDB" id="534666at2759"/>
<dbReference type="EMBL" id="CP134187">
    <property type="protein sequence ID" value="WPB01882.1"/>
    <property type="molecule type" value="Genomic_DNA"/>
</dbReference>
<dbReference type="GO" id="GO:0004222">
    <property type="term" value="F:metalloendopeptidase activity"/>
    <property type="evidence" value="ECO:0007669"/>
    <property type="project" value="InterPro"/>
</dbReference>
<evidence type="ECO:0000256" key="5">
    <source>
        <dbReference type="ARBA" id="ARBA00022833"/>
    </source>
</evidence>
<dbReference type="Pfam" id="PF01432">
    <property type="entry name" value="Peptidase_M3"/>
    <property type="match status" value="1"/>
</dbReference>
<dbReference type="GO" id="GO:0006508">
    <property type="term" value="P:proteolysis"/>
    <property type="evidence" value="ECO:0007669"/>
    <property type="project" value="UniProtKB-KW"/>
</dbReference>
<comment type="similarity">
    <text evidence="1 7">Belongs to the peptidase M3 family.</text>
</comment>
<evidence type="ECO:0000256" key="6">
    <source>
        <dbReference type="ARBA" id="ARBA00023049"/>
    </source>
</evidence>
<dbReference type="Gene3D" id="3.40.390.10">
    <property type="entry name" value="Collagenase (Catalytic Domain)"/>
    <property type="match status" value="1"/>
</dbReference>
<dbReference type="InterPro" id="IPR024079">
    <property type="entry name" value="MetalloPept_cat_dom_sf"/>
</dbReference>
<keyword evidence="6 7" id="KW-0482">Metalloprotease</keyword>
<dbReference type="SUPFAM" id="SSF55486">
    <property type="entry name" value="Metalloproteases ('zincins'), catalytic domain"/>
    <property type="match status" value="1"/>
</dbReference>
<evidence type="ECO:0000256" key="1">
    <source>
        <dbReference type="ARBA" id="ARBA00006040"/>
    </source>
</evidence>
<reference evidence="11 13" key="2">
    <citation type="submission" date="2023-09" db="EMBL/GenBank/DDBJ databases">
        <title>Complete-Gapless Cercospora beticola genome.</title>
        <authorList>
            <person name="Wyatt N.A."/>
            <person name="Spanner R.E."/>
            <person name="Bolton M.D."/>
        </authorList>
    </citation>
    <scope>NUCLEOTIDE SEQUENCE [LARGE SCALE GENOMIC DNA]</scope>
    <source>
        <strain evidence="11">Cb09-40</strain>
    </source>
</reference>
<dbReference type="Proteomes" id="UP001302367">
    <property type="component" value="Chromosome 4"/>
</dbReference>
<dbReference type="InterPro" id="IPR001567">
    <property type="entry name" value="Pept_M3A_M3B_dom"/>
</dbReference>
<organism evidence="10 12">
    <name type="scientific">Cercospora beticola</name>
    <name type="common">Sugarbeet leaf spot fungus</name>
    <dbReference type="NCBI Taxonomy" id="122368"/>
    <lineage>
        <taxon>Eukaryota</taxon>
        <taxon>Fungi</taxon>
        <taxon>Dikarya</taxon>
        <taxon>Ascomycota</taxon>
        <taxon>Pezizomycotina</taxon>
        <taxon>Dothideomycetes</taxon>
        <taxon>Dothideomycetidae</taxon>
        <taxon>Mycosphaerellales</taxon>
        <taxon>Mycosphaerellaceae</taxon>
        <taxon>Cercospora</taxon>
    </lineage>
</organism>
<keyword evidence="13" id="KW-1185">Reference proteome</keyword>
<evidence type="ECO:0000313" key="13">
    <source>
        <dbReference type="Proteomes" id="UP001302367"/>
    </source>
</evidence>
<evidence type="ECO:0000256" key="4">
    <source>
        <dbReference type="ARBA" id="ARBA00022801"/>
    </source>
</evidence>
<evidence type="ECO:0000256" key="3">
    <source>
        <dbReference type="ARBA" id="ARBA00022723"/>
    </source>
</evidence>
<keyword evidence="3 7" id="KW-0479">Metal-binding</keyword>
<evidence type="ECO:0000256" key="7">
    <source>
        <dbReference type="RuleBase" id="RU003435"/>
    </source>
</evidence>
<keyword evidence="4 7" id="KW-0378">Hydrolase</keyword>